<evidence type="ECO:0000256" key="2">
    <source>
        <dbReference type="ARBA" id="ARBA00008239"/>
    </source>
</evidence>
<keyword evidence="5 10" id="KW-0067">ATP-binding</keyword>
<name>A0AAW8JMJ9_9GAMM</name>
<dbReference type="GO" id="GO:0051082">
    <property type="term" value="F:unfolded protein binding"/>
    <property type="evidence" value="ECO:0007669"/>
    <property type="project" value="UniProtKB-UniRule"/>
</dbReference>
<dbReference type="CDD" id="cd16927">
    <property type="entry name" value="HATPase_Hsp90-like"/>
    <property type="match status" value="1"/>
</dbReference>
<comment type="function">
    <text evidence="8 10">Molecular chaperone. Has ATPase activity.</text>
</comment>
<dbReference type="Gene3D" id="3.40.50.11260">
    <property type="match status" value="1"/>
</dbReference>
<dbReference type="FunFam" id="3.30.565.10:FF:000009">
    <property type="entry name" value="Molecular chaperone HtpG"/>
    <property type="match status" value="1"/>
</dbReference>
<dbReference type="SMART" id="SM00387">
    <property type="entry name" value="HATPase_c"/>
    <property type="match status" value="1"/>
</dbReference>
<dbReference type="Pfam" id="PF13589">
    <property type="entry name" value="HATPase_c_3"/>
    <property type="match status" value="1"/>
</dbReference>
<dbReference type="PANTHER" id="PTHR11528">
    <property type="entry name" value="HEAT SHOCK PROTEIN 90 FAMILY MEMBER"/>
    <property type="match status" value="1"/>
</dbReference>
<keyword evidence="7 10" id="KW-0143">Chaperone</keyword>
<dbReference type="SUPFAM" id="SSF110942">
    <property type="entry name" value="HSP90 C-terminal domain"/>
    <property type="match status" value="1"/>
</dbReference>
<evidence type="ECO:0000256" key="8">
    <source>
        <dbReference type="ARBA" id="ARBA00058590"/>
    </source>
</evidence>
<feature type="binding site" evidence="11">
    <location>
        <position position="180"/>
    </location>
    <ligand>
        <name>ATP</name>
        <dbReference type="ChEBI" id="CHEBI:30616"/>
    </ligand>
</feature>
<dbReference type="Gene3D" id="3.30.565.10">
    <property type="entry name" value="Histidine kinase-like ATPase, C-terminal domain"/>
    <property type="match status" value="1"/>
</dbReference>
<dbReference type="InterPro" id="IPR001404">
    <property type="entry name" value="Hsp90_fam"/>
</dbReference>
<evidence type="ECO:0000313" key="13">
    <source>
        <dbReference type="EMBL" id="MDQ9073074.1"/>
    </source>
</evidence>
<dbReference type="GO" id="GO:0016887">
    <property type="term" value="F:ATP hydrolysis activity"/>
    <property type="evidence" value="ECO:0007669"/>
    <property type="project" value="InterPro"/>
</dbReference>
<dbReference type="HAMAP" id="MF_00505">
    <property type="entry name" value="HSP90"/>
    <property type="match status" value="1"/>
</dbReference>
<evidence type="ECO:0000256" key="5">
    <source>
        <dbReference type="ARBA" id="ARBA00022840"/>
    </source>
</evidence>
<feature type="region of interest" description="C" evidence="10">
    <location>
        <begin position="575"/>
        <end position="643"/>
    </location>
</feature>
<dbReference type="InterPro" id="IPR020568">
    <property type="entry name" value="Ribosomal_Su5_D2-typ_SF"/>
</dbReference>
<gene>
    <name evidence="10 13" type="primary">htpG</name>
    <name evidence="13" type="ORF">RFH51_16595</name>
</gene>
<reference evidence="13" key="1">
    <citation type="submission" date="2023-08" db="EMBL/GenBank/DDBJ databases">
        <title>Emergence of clinically-relevant ST2 carbapenem-resistant Acinetobacter baumannii strains in hospital sewages in Zhejiang, East of China.</title>
        <authorList>
            <person name="Kaichao C."/>
            <person name="Zhang R."/>
        </authorList>
    </citation>
    <scope>NUCLEOTIDE SEQUENCE</scope>
    <source>
        <strain evidence="13">M-SY-60</strain>
    </source>
</reference>
<feature type="binding site" evidence="11">
    <location>
        <position position="99"/>
    </location>
    <ligand>
        <name>ATP</name>
        <dbReference type="ChEBI" id="CHEBI:30616"/>
    </ligand>
</feature>
<feature type="binding site" evidence="11">
    <location>
        <position position="86"/>
    </location>
    <ligand>
        <name>ATP</name>
        <dbReference type="ChEBI" id="CHEBI:30616"/>
    </ligand>
</feature>
<evidence type="ECO:0000256" key="4">
    <source>
        <dbReference type="ARBA" id="ARBA00022741"/>
    </source>
</evidence>
<proteinExistence type="inferred from homology"/>
<accession>A0AAW8JMJ9</accession>
<feature type="region of interest" description="A; substrate-binding" evidence="10">
    <location>
        <begin position="1"/>
        <end position="355"/>
    </location>
</feature>
<evidence type="ECO:0000256" key="6">
    <source>
        <dbReference type="ARBA" id="ARBA00023016"/>
    </source>
</evidence>
<comment type="caution">
    <text evidence="10">Lacks conserved residue(s) required for the propagation of feature annotation.</text>
</comment>
<dbReference type="SUPFAM" id="SSF54211">
    <property type="entry name" value="Ribosomal protein S5 domain 2-like"/>
    <property type="match status" value="1"/>
</dbReference>
<organism evidence="13 14">
    <name type="scientific">Acinetobacter gerneri</name>
    <dbReference type="NCBI Taxonomy" id="202952"/>
    <lineage>
        <taxon>Bacteria</taxon>
        <taxon>Pseudomonadati</taxon>
        <taxon>Pseudomonadota</taxon>
        <taxon>Gammaproteobacteria</taxon>
        <taxon>Moraxellales</taxon>
        <taxon>Moraxellaceae</taxon>
        <taxon>Acinetobacter</taxon>
    </lineage>
</organism>
<evidence type="ECO:0000256" key="1">
    <source>
        <dbReference type="ARBA" id="ARBA00004496"/>
    </source>
</evidence>
<keyword evidence="4 10" id="KW-0547">Nucleotide-binding</keyword>
<dbReference type="NCBIfam" id="NF003555">
    <property type="entry name" value="PRK05218.1"/>
    <property type="match status" value="1"/>
</dbReference>
<dbReference type="AlphaFoldDB" id="A0AAW8JMJ9"/>
<dbReference type="FunFam" id="3.30.230.80:FF:000002">
    <property type="entry name" value="Molecular chaperone HtpG"/>
    <property type="match status" value="1"/>
</dbReference>
<evidence type="ECO:0000256" key="11">
    <source>
        <dbReference type="PIRSR" id="PIRSR002583-1"/>
    </source>
</evidence>
<dbReference type="GeneID" id="84210993"/>
<keyword evidence="3 10" id="KW-0963">Cytoplasm</keyword>
<dbReference type="Proteomes" id="UP001243195">
    <property type="component" value="Unassembled WGS sequence"/>
</dbReference>
<dbReference type="PRINTS" id="PR00775">
    <property type="entry name" value="HEATSHOCK90"/>
</dbReference>
<feature type="binding site" evidence="11">
    <location>
        <begin position="106"/>
        <end position="107"/>
    </location>
    <ligand>
        <name>ATP</name>
        <dbReference type="ChEBI" id="CHEBI:30616"/>
    </ligand>
</feature>
<feature type="domain" description="Histidine kinase/HSP90-like ATPase" evidence="12">
    <location>
        <begin position="33"/>
        <end position="190"/>
    </location>
</feature>
<dbReference type="EMBL" id="JAVIDA010000033">
    <property type="protein sequence ID" value="MDQ9073074.1"/>
    <property type="molecule type" value="Genomic_DNA"/>
</dbReference>
<sequence length="643" mass="72050">MSEQSAQQATQKHSFQAEVAQLLHLVTHSLYSNPEIFLRELISNASDACDKLRFEGINHPDFYENDPNLHVRVSLDKEQKTITISDNGIGLTAQEAIDNLGTIAKSGTKDFMSKLTGDQKSDAQLIGQFGVGFYSGFIVAEKITVESRHAGLDAAEGVRWISGGTGDFEVEQINKASRGTDIILHLRDDALEYLEPWKVKQIINKYSDHISLPIEMQKEVWQEDEAAEGEQAQGGKMVKTDEWEVINSASALWTRNKSEITEEQYVEFYKNLTHDFEAPLAWAHNHVEGNTEYTQLLYIPSKASGDIFTREAKAGIKLYVKRVFIMDDADNLIPNYLRFIQGVVDSADLPLNVSRELLQESRDVKTIREGNTRRILNLLDGLAKSEDEKDQENFKKFYAEFGSVIKEGLGEDFSNRERILKLLRFATSTNDEIVTSLADYKARMKDGQKAIYYVTADSLNAAKNSPQLELFKKKGIEVILMADRVDEWAMNFVQEFDGTPMQNVSKGAVDLGDLQDAEEKKALEAAAEQFKPVVEQLSDALKSKTKEVRVTTRLVDSPACLVTPEGELSPQLVRMLKQAGQAVPDSKPILEINPDHPLVKKLQGSQQFDDLANVIFDQAVIAEGGLPEDPAEYVKRINSLLLK</sequence>
<feature type="binding site" evidence="11">
    <location>
        <position position="44"/>
    </location>
    <ligand>
        <name>ATP</name>
        <dbReference type="ChEBI" id="CHEBI:30616"/>
    </ligand>
</feature>
<dbReference type="Gene3D" id="3.30.230.80">
    <property type="match status" value="1"/>
</dbReference>
<comment type="caution">
    <text evidence="13">The sequence shown here is derived from an EMBL/GenBank/DDBJ whole genome shotgun (WGS) entry which is preliminary data.</text>
</comment>
<dbReference type="InterPro" id="IPR003594">
    <property type="entry name" value="HATPase_dom"/>
</dbReference>
<evidence type="ECO:0000256" key="10">
    <source>
        <dbReference type="HAMAP-Rule" id="MF_00505"/>
    </source>
</evidence>
<protein>
    <recommendedName>
        <fullName evidence="9 10">Chaperone protein HtpG</fullName>
    </recommendedName>
    <alternativeName>
        <fullName evidence="10">Heat shock protein HtpG</fullName>
    </alternativeName>
    <alternativeName>
        <fullName evidence="10">High temperature protein G</fullName>
    </alternativeName>
</protein>
<comment type="subunit">
    <text evidence="10">Homodimer.</text>
</comment>
<feature type="binding site" evidence="11">
    <location>
        <begin position="128"/>
        <end position="133"/>
    </location>
    <ligand>
        <name>ATP</name>
        <dbReference type="ChEBI" id="CHEBI:30616"/>
    </ligand>
</feature>
<evidence type="ECO:0000313" key="14">
    <source>
        <dbReference type="Proteomes" id="UP001243195"/>
    </source>
</evidence>
<dbReference type="RefSeq" id="WP_004868015.1">
    <property type="nucleotide sequence ID" value="NZ_BBLI01000003.1"/>
</dbReference>
<keyword evidence="6 10" id="KW-0346">Stress response</keyword>
<dbReference type="Gene3D" id="1.20.120.790">
    <property type="entry name" value="Heat shock protein 90, C-terminal domain"/>
    <property type="match status" value="1"/>
</dbReference>
<feature type="binding site" evidence="11">
    <location>
        <position position="105"/>
    </location>
    <ligand>
        <name>ATP</name>
        <dbReference type="ChEBI" id="CHEBI:30616"/>
    </ligand>
</feature>
<evidence type="ECO:0000256" key="7">
    <source>
        <dbReference type="ARBA" id="ARBA00023186"/>
    </source>
</evidence>
<comment type="similarity">
    <text evidence="2 10">Belongs to the heat shock protein 90 family.</text>
</comment>
<dbReference type="GO" id="GO:0005737">
    <property type="term" value="C:cytoplasm"/>
    <property type="evidence" value="ECO:0007669"/>
    <property type="project" value="UniProtKB-SubCell"/>
</dbReference>
<evidence type="ECO:0000256" key="3">
    <source>
        <dbReference type="ARBA" id="ARBA00022490"/>
    </source>
</evidence>
<evidence type="ECO:0000259" key="12">
    <source>
        <dbReference type="SMART" id="SM00387"/>
    </source>
</evidence>
<feature type="binding site" evidence="11">
    <location>
        <position position="355"/>
    </location>
    <ligand>
        <name>ATP</name>
        <dbReference type="ChEBI" id="CHEBI:30616"/>
    </ligand>
</feature>
<dbReference type="SUPFAM" id="SSF55874">
    <property type="entry name" value="ATPase domain of HSP90 chaperone/DNA topoisomerase II/histidine kinase"/>
    <property type="match status" value="1"/>
</dbReference>
<dbReference type="GO" id="GO:0140662">
    <property type="term" value="F:ATP-dependent protein folding chaperone"/>
    <property type="evidence" value="ECO:0007669"/>
    <property type="project" value="InterPro"/>
</dbReference>
<dbReference type="InterPro" id="IPR037196">
    <property type="entry name" value="HSP90_C"/>
</dbReference>
<dbReference type="PIRSF" id="PIRSF002583">
    <property type="entry name" value="Hsp90"/>
    <property type="match status" value="1"/>
</dbReference>
<evidence type="ECO:0000256" key="9">
    <source>
        <dbReference type="ARBA" id="ARBA00070675"/>
    </source>
</evidence>
<comment type="subcellular location">
    <subcellularLocation>
        <location evidence="1 10">Cytoplasm</location>
    </subcellularLocation>
</comment>
<dbReference type="InterPro" id="IPR020575">
    <property type="entry name" value="Hsp90_N"/>
</dbReference>
<dbReference type="GO" id="GO:0005524">
    <property type="term" value="F:ATP binding"/>
    <property type="evidence" value="ECO:0007669"/>
    <property type="project" value="UniProtKB-UniRule"/>
</dbReference>
<feature type="binding site" evidence="11">
    <location>
        <position position="40"/>
    </location>
    <ligand>
        <name>ATP</name>
        <dbReference type="ChEBI" id="CHEBI:30616"/>
    </ligand>
</feature>
<dbReference type="InterPro" id="IPR036890">
    <property type="entry name" value="HATPase_C_sf"/>
</dbReference>
<dbReference type="Pfam" id="PF00183">
    <property type="entry name" value="HSP90"/>
    <property type="match status" value="1"/>
</dbReference>